<comment type="subcellular location">
    <subcellularLocation>
        <location evidence="1">Secreted</location>
    </subcellularLocation>
</comment>
<dbReference type="GO" id="GO:0005975">
    <property type="term" value="P:carbohydrate metabolic process"/>
    <property type="evidence" value="ECO:0007669"/>
    <property type="project" value="InterPro"/>
</dbReference>
<dbReference type="InterPro" id="IPR002509">
    <property type="entry name" value="NODB_dom"/>
</dbReference>
<comment type="caution">
    <text evidence="5">The sequence shown here is derived from an EMBL/GenBank/DDBJ whole genome shotgun (WGS) entry which is preliminary data.</text>
</comment>
<dbReference type="AlphaFoldDB" id="A0AAV4LCZ9"/>
<proteinExistence type="predicted"/>
<evidence type="ECO:0000256" key="2">
    <source>
        <dbReference type="ARBA" id="ARBA00022729"/>
    </source>
</evidence>
<dbReference type="InterPro" id="IPR011330">
    <property type="entry name" value="Glyco_hydro/deAcase_b/a-brl"/>
</dbReference>
<dbReference type="CDD" id="cd10918">
    <property type="entry name" value="CE4_NodB_like_5s_6s"/>
    <property type="match status" value="1"/>
</dbReference>
<organism evidence="5 6">
    <name type="scientific">Collibacillus ludicampi</name>
    <dbReference type="NCBI Taxonomy" id="2771369"/>
    <lineage>
        <taxon>Bacteria</taxon>
        <taxon>Bacillati</taxon>
        <taxon>Bacillota</taxon>
        <taxon>Bacilli</taxon>
        <taxon>Bacillales</taxon>
        <taxon>Alicyclobacillaceae</taxon>
        <taxon>Collibacillus</taxon>
    </lineage>
</organism>
<feature type="chain" id="PRO_5043472748" evidence="3">
    <location>
        <begin position="19"/>
        <end position="284"/>
    </location>
</feature>
<name>A0AAV4LCZ9_9BACL</name>
<evidence type="ECO:0000313" key="6">
    <source>
        <dbReference type="Proteomes" id="UP001057291"/>
    </source>
</evidence>
<dbReference type="PROSITE" id="PS51677">
    <property type="entry name" value="NODB"/>
    <property type="match status" value="1"/>
</dbReference>
<keyword evidence="6" id="KW-1185">Reference proteome</keyword>
<dbReference type="InterPro" id="IPR051398">
    <property type="entry name" value="Polysacch_Deacetylase"/>
</dbReference>
<dbReference type="PANTHER" id="PTHR34216:SF3">
    <property type="entry name" value="POLY-BETA-1,6-N-ACETYL-D-GLUCOSAMINE N-DEACETYLASE"/>
    <property type="match status" value="1"/>
</dbReference>
<accession>A0AAV4LCZ9</accession>
<evidence type="ECO:0000313" key="5">
    <source>
        <dbReference type="EMBL" id="GIM45579.1"/>
    </source>
</evidence>
<sequence>MNKPVGLFSAILITFLLAGCGVHSTVSPTVEPPSPSIQAEPLDVHKAKPMPEMSQHPQEDADIPRTYHGPVPILMYHSIHSDPKNTLMVSPDTFEAEMQHLKDTGYHAITFKDLEDWKEGRPLPSKPIIITFDDGYKDNYTVAFPVLKRLGLKATIFVVSGFVGGKNNLSWDEIKEMQQSGVIEIGAHTVSHLDLTKLSEKQKWEEIHGSKVAIEEQIGCPVIAFAYPAGRYDDATVKETEKAGFEFAVTTRNGLATPQQGLLTLHRIRVPGNESAEAFAKEFP</sequence>
<feature type="domain" description="NodB homology" evidence="4">
    <location>
        <begin position="126"/>
        <end position="284"/>
    </location>
</feature>
<dbReference type="PROSITE" id="PS51257">
    <property type="entry name" value="PROKAR_LIPOPROTEIN"/>
    <property type="match status" value="1"/>
</dbReference>
<evidence type="ECO:0000256" key="3">
    <source>
        <dbReference type="SAM" id="SignalP"/>
    </source>
</evidence>
<dbReference type="Proteomes" id="UP001057291">
    <property type="component" value="Unassembled WGS sequence"/>
</dbReference>
<dbReference type="GO" id="GO:0005576">
    <property type="term" value="C:extracellular region"/>
    <property type="evidence" value="ECO:0007669"/>
    <property type="project" value="UniProtKB-SubCell"/>
</dbReference>
<gene>
    <name evidence="5" type="ORF">DNHGIG_11280</name>
</gene>
<dbReference type="Gene3D" id="3.20.20.370">
    <property type="entry name" value="Glycoside hydrolase/deacetylase"/>
    <property type="match status" value="1"/>
</dbReference>
<dbReference type="EMBL" id="BOQE01000001">
    <property type="protein sequence ID" value="GIM45579.1"/>
    <property type="molecule type" value="Genomic_DNA"/>
</dbReference>
<dbReference type="GO" id="GO:0016810">
    <property type="term" value="F:hydrolase activity, acting on carbon-nitrogen (but not peptide) bonds"/>
    <property type="evidence" value="ECO:0007669"/>
    <property type="project" value="InterPro"/>
</dbReference>
<protein>
    <submittedName>
        <fullName evidence="5">Polysaccharide deacetylase</fullName>
    </submittedName>
</protein>
<dbReference type="PANTHER" id="PTHR34216">
    <property type="match status" value="1"/>
</dbReference>
<feature type="signal peptide" evidence="3">
    <location>
        <begin position="1"/>
        <end position="18"/>
    </location>
</feature>
<evidence type="ECO:0000259" key="4">
    <source>
        <dbReference type="PROSITE" id="PS51677"/>
    </source>
</evidence>
<dbReference type="SUPFAM" id="SSF88713">
    <property type="entry name" value="Glycoside hydrolase/deacetylase"/>
    <property type="match status" value="1"/>
</dbReference>
<dbReference type="Pfam" id="PF01522">
    <property type="entry name" value="Polysacc_deac_1"/>
    <property type="match status" value="1"/>
</dbReference>
<keyword evidence="2 3" id="KW-0732">Signal</keyword>
<dbReference type="RefSeq" id="WP_282198768.1">
    <property type="nucleotide sequence ID" value="NZ_BOQE01000001.1"/>
</dbReference>
<reference evidence="5" key="1">
    <citation type="journal article" date="2023" name="Int. J. Syst. Evol. Microbiol.">
        <title>Collibacillus ludicampi gen. nov., sp. nov., a new soil bacterium of the family Alicyclobacillaceae.</title>
        <authorList>
            <person name="Jojima T."/>
            <person name="Ioku Y."/>
            <person name="Fukuta Y."/>
            <person name="Shirasaka N."/>
            <person name="Matsumura Y."/>
            <person name="Mori M."/>
        </authorList>
    </citation>
    <scope>NUCLEOTIDE SEQUENCE</scope>
    <source>
        <strain evidence="5">TP075</strain>
    </source>
</reference>
<evidence type="ECO:0000256" key="1">
    <source>
        <dbReference type="ARBA" id="ARBA00004613"/>
    </source>
</evidence>